<dbReference type="InterPro" id="IPR011712">
    <property type="entry name" value="Sig_transdc_His_kin_sub3_dim/P"/>
</dbReference>
<dbReference type="InterPro" id="IPR003594">
    <property type="entry name" value="HATPase_dom"/>
</dbReference>
<keyword evidence="10" id="KW-0812">Transmembrane</keyword>
<keyword evidence="4" id="KW-0808">Transferase</keyword>
<dbReference type="Proteomes" id="UP000644727">
    <property type="component" value="Unassembled WGS sequence"/>
</dbReference>
<dbReference type="InterPro" id="IPR036890">
    <property type="entry name" value="HATPase_C_sf"/>
</dbReference>
<comment type="caution">
    <text evidence="13">The sequence shown here is derived from an EMBL/GenBank/DDBJ whole genome shotgun (WGS) entry which is preliminary data.</text>
</comment>
<proteinExistence type="predicted"/>
<dbReference type="PANTHER" id="PTHR24421:SF10">
    <property type="entry name" value="NITRATE_NITRITE SENSOR PROTEIN NARQ"/>
    <property type="match status" value="1"/>
</dbReference>
<evidence type="ECO:0000256" key="6">
    <source>
        <dbReference type="ARBA" id="ARBA00022777"/>
    </source>
</evidence>
<evidence type="ECO:0000256" key="1">
    <source>
        <dbReference type="ARBA" id="ARBA00000085"/>
    </source>
</evidence>
<feature type="domain" description="Histidine kinase/HSP90-like ATPase" evidence="11">
    <location>
        <begin position="331"/>
        <end position="416"/>
    </location>
</feature>
<keyword evidence="14" id="KW-1185">Reference proteome</keyword>
<dbReference type="SUPFAM" id="SSF55874">
    <property type="entry name" value="ATPase domain of HSP90 chaperone/DNA topoisomerase II/histidine kinase"/>
    <property type="match status" value="1"/>
</dbReference>
<feature type="transmembrane region" description="Helical" evidence="10">
    <location>
        <begin position="165"/>
        <end position="188"/>
    </location>
</feature>
<gene>
    <name evidence="13" type="ORF">IOE58_07290</name>
</gene>
<protein>
    <recommendedName>
        <fullName evidence="2">histidine kinase</fullName>
        <ecNumber evidence="2">2.7.13.3</ecNumber>
    </recommendedName>
</protein>
<evidence type="ECO:0000256" key="8">
    <source>
        <dbReference type="ARBA" id="ARBA00023012"/>
    </source>
</evidence>
<dbReference type="CDD" id="cd16917">
    <property type="entry name" value="HATPase_UhpB-NarQ-NarX-like"/>
    <property type="match status" value="1"/>
</dbReference>
<evidence type="ECO:0000259" key="11">
    <source>
        <dbReference type="Pfam" id="PF02518"/>
    </source>
</evidence>
<dbReference type="RefSeq" id="WP_193865754.1">
    <property type="nucleotide sequence ID" value="NZ_JADEYR010000006.1"/>
</dbReference>
<feature type="compositionally biased region" description="Basic residues" evidence="9">
    <location>
        <begin position="455"/>
        <end position="466"/>
    </location>
</feature>
<evidence type="ECO:0000256" key="3">
    <source>
        <dbReference type="ARBA" id="ARBA00022553"/>
    </source>
</evidence>
<keyword evidence="5" id="KW-0547">Nucleotide-binding</keyword>
<feature type="transmembrane region" description="Helical" evidence="10">
    <location>
        <begin position="49"/>
        <end position="69"/>
    </location>
</feature>
<keyword evidence="7" id="KW-0067">ATP-binding</keyword>
<evidence type="ECO:0000256" key="5">
    <source>
        <dbReference type="ARBA" id="ARBA00022741"/>
    </source>
</evidence>
<dbReference type="Gene3D" id="3.30.565.10">
    <property type="entry name" value="Histidine kinase-like ATPase, C-terminal domain"/>
    <property type="match status" value="1"/>
</dbReference>
<dbReference type="Gene3D" id="1.20.5.1930">
    <property type="match status" value="1"/>
</dbReference>
<keyword evidence="3" id="KW-0597">Phosphoprotein</keyword>
<keyword evidence="8" id="KW-0902">Two-component regulatory system</keyword>
<evidence type="ECO:0000259" key="12">
    <source>
        <dbReference type="Pfam" id="PF07730"/>
    </source>
</evidence>
<evidence type="ECO:0000256" key="10">
    <source>
        <dbReference type="SAM" id="Phobius"/>
    </source>
</evidence>
<feature type="transmembrane region" description="Helical" evidence="10">
    <location>
        <begin position="123"/>
        <end position="145"/>
    </location>
</feature>
<name>A0ABR9W0M2_9MICO</name>
<evidence type="ECO:0000256" key="2">
    <source>
        <dbReference type="ARBA" id="ARBA00012438"/>
    </source>
</evidence>
<feature type="domain" description="Signal transduction histidine kinase subgroup 3 dimerisation and phosphoacceptor" evidence="12">
    <location>
        <begin position="225"/>
        <end position="292"/>
    </location>
</feature>
<feature type="transmembrane region" description="Helical" evidence="10">
    <location>
        <begin position="21"/>
        <end position="43"/>
    </location>
</feature>
<reference evidence="13 14" key="1">
    <citation type="submission" date="2020-10" db="EMBL/GenBank/DDBJ databases">
        <title>Draft genome and description of Brachybacterium epidermidis sp nov.</title>
        <authorList>
            <person name="Boxberger M."/>
            <person name="La Scola B."/>
        </authorList>
    </citation>
    <scope>NUCLEOTIDE SEQUENCE [LARGE SCALE GENOMIC DNA]</scope>
    <source>
        <strain evidence="13 14">Marseille-Q2903</strain>
    </source>
</reference>
<dbReference type="PANTHER" id="PTHR24421">
    <property type="entry name" value="NITRATE/NITRITE SENSOR PROTEIN NARX-RELATED"/>
    <property type="match status" value="1"/>
</dbReference>
<dbReference type="Pfam" id="PF02518">
    <property type="entry name" value="HATPase_c"/>
    <property type="match status" value="1"/>
</dbReference>
<evidence type="ECO:0000256" key="4">
    <source>
        <dbReference type="ARBA" id="ARBA00022679"/>
    </source>
</evidence>
<sequence>MDLTTADTAPVHRPRLRLPSLAVVVVEGLLGLTWGWISISLFLTGVGSLFAAGSGLLLLIPWAVLMQLANRYEQHRAAGVHGIDVIVPARRRSTRTGLGGWLHDLWLDLSSGPFWRGVLHHHLAMLSASFFLLCLLTLLWVWWVAAELALVHGTLTLGTITVPAWALVLISLTALVLGALAAVVGALADRGLARVMISGSEEDLREQVVELTHRRQGAVDAAAQERARIERDLHDGVQPRLVAMAMTLGMARSAIATDPQRATDLVSHAHAEAKGIMADLRQLARGIHPAVLEDRGLDAALSALAARSSVPVDLSIELQTRLDREREAVAYFVVAEALTNITKHADATRAAVSLTEQAGTLLVRIEDDGRGGARVHRDGVSTGLAGLTDRVRATGGRLELTDPPTGTGTVLRAVIPWTPAPGSAPASSPTMNPPGRRRRTPPPPPRRPSDEDRDRRRRRAAARRPRTAADGCRP</sequence>
<dbReference type="InterPro" id="IPR050482">
    <property type="entry name" value="Sensor_HK_TwoCompSys"/>
</dbReference>
<comment type="catalytic activity">
    <reaction evidence="1">
        <text>ATP + protein L-histidine = ADP + protein N-phospho-L-histidine.</text>
        <dbReference type="EC" id="2.7.13.3"/>
    </reaction>
</comment>
<keyword evidence="6 13" id="KW-0418">Kinase</keyword>
<dbReference type="GO" id="GO:0016301">
    <property type="term" value="F:kinase activity"/>
    <property type="evidence" value="ECO:0007669"/>
    <property type="project" value="UniProtKB-KW"/>
</dbReference>
<evidence type="ECO:0000256" key="9">
    <source>
        <dbReference type="SAM" id="MobiDB-lite"/>
    </source>
</evidence>
<feature type="compositionally biased region" description="Low complexity" evidence="9">
    <location>
        <begin position="420"/>
        <end position="429"/>
    </location>
</feature>
<dbReference type="Pfam" id="PF07730">
    <property type="entry name" value="HisKA_3"/>
    <property type="match status" value="1"/>
</dbReference>
<evidence type="ECO:0000313" key="14">
    <source>
        <dbReference type="Proteomes" id="UP000644727"/>
    </source>
</evidence>
<dbReference type="EMBL" id="JADEYR010000006">
    <property type="protein sequence ID" value="MBE9403999.1"/>
    <property type="molecule type" value="Genomic_DNA"/>
</dbReference>
<evidence type="ECO:0000256" key="7">
    <source>
        <dbReference type="ARBA" id="ARBA00022840"/>
    </source>
</evidence>
<dbReference type="EC" id="2.7.13.3" evidence="2"/>
<keyword evidence="10" id="KW-0472">Membrane</keyword>
<accession>A0ABR9W0M2</accession>
<organism evidence="13 14">
    <name type="scientific">Brachybacterium epidermidis</name>
    <dbReference type="NCBI Taxonomy" id="2781983"/>
    <lineage>
        <taxon>Bacteria</taxon>
        <taxon>Bacillati</taxon>
        <taxon>Actinomycetota</taxon>
        <taxon>Actinomycetes</taxon>
        <taxon>Micrococcales</taxon>
        <taxon>Dermabacteraceae</taxon>
        <taxon>Brachybacterium</taxon>
    </lineage>
</organism>
<feature type="region of interest" description="Disordered" evidence="9">
    <location>
        <begin position="417"/>
        <end position="474"/>
    </location>
</feature>
<keyword evidence="10" id="KW-1133">Transmembrane helix</keyword>
<evidence type="ECO:0000313" key="13">
    <source>
        <dbReference type="EMBL" id="MBE9403999.1"/>
    </source>
</evidence>